<sequence length="70" mass="7787">MAKLTVRLPDDLTEAIKAEADGNVSAWVAKVCEEALIRAAVRMELAAERKMPGAFVSHEDRDAEMEEFRP</sequence>
<accession>A0ABS1M3Z0</accession>
<gene>
    <name evidence="1" type="ORF">JK358_12885</name>
</gene>
<reference evidence="1 2" key="1">
    <citation type="submission" date="2021-01" db="EMBL/GenBank/DDBJ databases">
        <title>WGS of actinomycetes isolated from Thailand.</title>
        <authorList>
            <person name="Thawai C."/>
        </authorList>
    </citation>
    <scope>NUCLEOTIDE SEQUENCE [LARGE SCALE GENOMIC DNA]</scope>
    <source>
        <strain evidence="1 2">LPG 2</strain>
    </source>
</reference>
<protein>
    <recommendedName>
        <fullName evidence="3">Toxin-antitoxin system HicB family antitoxin</fullName>
    </recommendedName>
</protein>
<evidence type="ECO:0000313" key="2">
    <source>
        <dbReference type="Proteomes" id="UP000602198"/>
    </source>
</evidence>
<comment type="caution">
    <text evidence="1">The sequence shown here is derived from an EMBL/GenBank/DDBJ whole genome shotgun (WGS) entry which is preliminary data.</text>
</comment>
<dbReference type="RefSeq" id="WP_201947116.1">
    <property type="nucleotide sequence ID" value="NZ_JAERRJ010000004.1"/>
</dbReference>
<evidence type="ECO:0000313" key="1">
    <source>
        <dbReference type="EMBL" id="MBL1075290.1"/>
    </source>
</evidence>
<evidence type="ECO:0008006" key="3">
    <source>
        <dbReference type="Google" id="ProtNLM"/>
    </source>
</evidence>
<dbReference type="Proteomes" id="UP000602198">
    <property type="component" value="Unassembled WGS sequence"/>
</dbReference>
<proteinExistence type="predicted"/>
<dbReference type="EMBL" id="JAERRJ010000004">
    <property type="protein sequence ID" value="MBL1075290.1"/>
    <property type="molecule type" value="Genomic_DNA"/>
</dbReference>
<keyword evidence="2" id="KW-1185">Reference proteome</keyword>
<organism evidence="1 2">
    <name type="scientific">Nocardia acididurans</name>
    <dbReference type="NCBI Taxonomy" id="2802282"/>
    <lineage>
        <taxon>Bacteria</taxon>
        <taxon>Bacillati</taxon>
        <taxon>Actinomycetota</taxon>
        <taxon>Actinomycetes</taxon>
        <taxon>Mycobacteriales</taxon>
        <taxon>Nocardiaceae</taxon>
        <taxon>Nocardia</taxon>
    </lineage>
</organism>
<name>A0ABS1M3Z0_9NOCA</name>